<evidence type="ECO:0000256" key="1">
    <source>
        <dbReference type="SAM" id="MobiDB-lite"/>
    </source>
</evidence>
<organism evidence="2">
    <name type="scientific">uncultured Lysobacter sp</name>
    <dbReference type="NCBI Taxonomy" id="271060"/>
    <lineage>
        <taxon>Bacteria</taxon>
        <taxon>Pseudomonadati</taxon>
        <taxon>Pseudomonadota</taxon>
        <taxon>Gammaproteobacteria</taxon>
        <taxon>Lysobacterales</taxon>
        <taxon>Lysobacteraceae</taxon>
        <taxon>Lysobacter</taxon>
        <taxon>environmental samples</taxon>
    </lineage>
</organism>
<dbReference type="EMBL" id="CADCUA010000489">
    <property type="protein sequence ID" value="CAA9338181.1"/>
    <property type="molecule type" value="Genomic_DNA"/>
</dbReference>
<name>A0A6J4LP63_9GAMM</name>
<protein>
    <submittedName>
        <fullName evidence="2">Prevent host death protein, Phd antitoxin</fullName>
    </submittedName>
</protein>
<sequence>AHGTCYNPQATGYRTALGRRAEQGAHSHHPAWPPQRLPRGRGELRAHA</sequence>
<proteinExistence type="predicted"/>
<gene>
    <name evidence="2" type="ORF">AVDCRST_MAG71-2107</name>
</gene>
<feature type="non-terminal residue" evidence="2">
    <location>
        <position position="48"/>
    </location>
</feature>
<dbReference type="AlphaFoldDB" id="A0A6J4LP63"/>
<reference evidence="2" key="1">
    <citation type="submission" date="2020-02" db="EMBL/GenBank/DDBJ databases">
        <authorList>
            <person name="Meier V. D."/>
        </authorList>
    </citation>
    <scope>NUCLEOTIDE SEQUENCE</scope>
    <source>
        <strain evidence="2">AVDCRST_MAG71</strain>
    </source>
</reference>
<evidence type="ECO:0000313" key="2">
    <source>
        <dbReference type="EMBL" id="CAA9338181.1"/>
    </source>
</evidence>
<accession>A0A6J4LP63</accession>
<feature type="region of interest" description="Disordered" evidence="1">
    <location>
        <begin position="16"/>
        <end position="48"/>
    </location>
</feature>
<feature type="non-terminal residue" evidence="2">
    <location>
        <position position="1"/>
    </location>
</feature>